<sequence>MGAVHRSQCGCRYAGEEGEKLALKITGQITAAAPATNPPFVGWALRAANMAINVAAMAVTTGEIMSSASTLSATVARSMDLEFTLKPDPEHGEAGNPDTAVSHHYQVTVQYQGGTNFVLKGKMPETTSSTLLKLTFADIPVGGKLQIMAGIYSESSWLCGKYQGEWLPAFPDDGLTSLRPSGNITEISSRSHRIRSTNISKKSFTTLRVKSTSGVRAICRRRQWRVSIVAAGATGCASRSA</sequence>
<comment type="caution">
    <text evidence="1">The sequence shown here is derived from an EMBL/GenBank/DDBJ whole genome shotgun (WGS) entry which is preliminary data.</text>
</comment>
<reference evidence="1 2" key="1">
    <citation type="submission" date="2023-07" db="EMBL/GenBank/DDBJ databases">
        <title>Genomic Encyclopedia of Type Strains, Phase IV (KMG-IV): sequencing the most valuable type-strain genomes for metagenomic binning, comparative biology and taxonomic classification.</title>
        <authorList>
            <person name="Goeker M."/>
        </authorList>
    </citation>
    <scope>NUCLEOTIDE SEQUENCE [LARGE SCALE GENOMIC DNA]</scope>
    <source>
        <strain evidence="1 2">T98</strain>
    </source>
</reference>
<evidence type="ECO:0000313" key="1">
    <source>
        <dbReference type="EMBL" id="MDT3425151.1"/>
    </source>
</evidence>
<organism evidence="1 2">
    <name type="scientific">Paenibacillus forsythiae</name>
    <dbReference type="NCBI Taxonomy" id="365616"/>
    <lineage>
        <taxon>Bacteria</taxon>
        <taxon>Bacillati</taxon>
        <taxon>Bacillota</taxon>
        <taxon>Bacilli</taxon>
        <taxon>Bacillales</taxon>
        <taxon>Paenibacillaceae</taxon>
        <taxon>Paenibacillus</taxon>
    </lineage>
</organism>
<dbReference type="EMBL" id="JAUSUY010000002">
    <property type="protein sequence ID" value="MDT3425151.1"/>
    <property type="molecule type" value="Genomic_DNA"/>
</dbReference>
<keyword evidence="2" id="KW-1185">Reference proteome</keyword>
<name>A0ABU3H364_9BACL</name>
<dbReference type="Proteomes" id="UP001248709">
    <property type="component" value="Unassembled WGS sequence"/>
</dbReference>
<dbReference type="RefSeq" id="WP_025702199.1">
    <property type="nucleotide sequence ID" value="NZ_JAUSUY010000002.1"/>
</dbReference>
<proteinExistence type="predicted"/>
<protein>
    <submittedName>
        <fullName evidence="1">Uncharacterized protein</fullName>
    </submittedName>
</protein>
<evidence type="ECO:0000313" key="2">
    <source>
        <dbReference type="Proteomes" id="UP001248709"/>
    </source>
</evidence>
<gene>
    <name evidence="1" type="ORF">J2Z22_000664</name>
</gene>
<accession>A0ABU3H364</accession>